<keyword evidence="2" id="KW-0175">Coiled coil</keyword>
<dbReference type="SUPFAM" id="SSF111369">
    <property type="entry name" value="HlyD-like secretion proteins"/>
    <property type="match status" value="3"/>
</dbReference>
<feature type="domain" description="Multidrug resistance protein MdtA-like beta-barrel" evidence="6">
    <location>
        <begin position="272"/>
        <end position="359"/>
    </location>
</feature>
<dbReference type="Gene3D" id="2.40.50.100">
    <property type="match status" value="2"/>
</dbReference>
<keyword evidence="3" id="KW-0812">Transmembrane</keyword>
<keyword evidence="3" id="KW-0472">Membrane</keyword>
<dbReference type="GO" id="GO:0022857">
    <property type="term" value="F:transmembrane transporter activity"/>
    <property type="evidence" value="ECO:0007669"/>
    <property type="project" value="InterPro"/>
</dbReference>
<dbReference type="InterPro" id="IPR058624">
    <property type="entry name" value="MdtA-like_HH"/>
</dbReference>
<dbReference type="RefSeq" id="WP_419188236.1">
    <property type="nucleotide sequence ID" value="NZ_CP036272.1"/>
</dbReference>
<feature type="domain" description="Multidrug resistance protein MdtA-like barrel-sandwich hybrid" evidence="5">
    <location>
        <begin position="83"/>
        <end position="265"/>
    </location>
</feature>
<dbReference type="EMBL" id="CP036272">
    <property type="protein sequence ID" value="QDT59147.1"/>
    <property type="molecule type" value="Genomic_DNA"/>
</dbReference>
<dbReference type="PANTHER" id="PTHR30158:SF10">
    <property type="entry name" value="CATION EFFLUX PUMP"/>
    <property type="match status" value="1"/>
</dbReference>
<feature type="transmembrane region" description="Helical" evidence="3">
    <location>
        <begin position="20"/>
        <end position="40"/>
    </location>
</feature>
<dbReference type="Gene3D" id="2.40.30.170">
    <property type="match status" value="1"/>
</dbReference>
<dbReference type="InterPro" id="IPR058625">
    <property type="entry name" value="MdtA-like_BSH"/>
</dbReference>
<accession>A0A517SSN7</accession>
<keyword evidence="8" id="KW-1185">Reference proteome</keyword>
<keyword evidence="3" id="KW-1133">Transmembrane helix</keyword>
<dbReference type="Proteomes" id="UP000315003">
    <property type="component" value="Chromosome"/>
</dbReference>
<sequence length="480" mass="52464">MTDPHQSGLRKWHRRPASHFLMISAACASLPVVAAMAMLLTGCSTAPPIPEKPLPLVTVAKPLQQQIVEWDAYTGRIEPVDFVEVRARIGSHLKSVHFVEGQVIQKGQLLFVIDQRPYQAQLREAEARVEQALSKRNESQSRLAEAKAHLQQYRVQQHLAETRYERTQALFKSSATSQDEVDQGEAEFLRSQADVEAGVASVRSAEAAIASAEAAIETARSEVETAQLNLEYTSVTAPITGRVSQKFVTEGNLISGGAATSTMLTTIAAMDPIFCAFDASEQEVLKYMRLDHSGKRQSSRDAKNPVFLGLSDESGLPHKGYIDFVDNRFDSATATMRARAVFDNADQLLVPGMFAKLRIPGSAPYDAVLIPESAISIDQSNHYVMLVRDGVVEVQPIQIGPLVHGLRVVRAGLDGSESLIIKGMLNVRSGSKVQQVASTIEATNDGLPNQYIPVPKEDWLISVSTEDNRQAQVAKQEAVQ</sequence>
<dbReference type="Pfam" id="PF25876">
    <property type="entry name" value="HH_MFP_RND"/>
    <property type="match status" value="1"/>
</dbReference>
<evidence type="ECO:0000259" key="6">
    <source>
        <dbReference type="Pfam" id="PF25944"/>
    </source>
</evidence>
<dbReference type="GO" id="GO:0005886">
    <property type="term" value="C:plasma membrane"/>
    <property type="evidence" value="ECO:0007669"/>
    <property type="project" value="TreeGrafter"/>
</dbReference>
<evidence type="ECO:0000256" key="2">
    <source>
        <dbReference type="SAM" id="Coils"/>
    </source>
</evidence>
<dbReference type="Gene3D" id="2.40.420.20">
    <property type="match status" value="1"/>
</dbReference>
<evidence type="ECO:0000313" key="8">
    <source>
        <dbReference type="Proteomes" id="UP000315003"/>
    </source>
</evidence>
<evidence type="ECO:0000256" key="1">
    <source>
        <dbReference type="ARBA" id="ARBA00009477"/>
    </source>
</evidence>
<name>A0A517SSN7_9BACT</name>
<dbReference type="Pfam" id="PF25917">
    <property type="entry name" value="BSH_RND"/>
    <property type="match status" value="1"/>
</dbReference>
<protein>
    <submittedName>
        <fullName evidence="7">Efflux pump periplasmic linker BepD</fullName>
    </submittedName>
</protein>
<feature type="coiled-coil region" evidence="2">
    <location>
        <begin position="122"/>
        <end position="156"/>
    </location>
</feature>
<dbReference type="Gene3D" id="1.10.287.470">
    <property type="entry name" value="Helix hairpin bin"/>
    <property type="match status" value="3"/>
</dbReference>
<dbReference type="GO" id="GO:0046677">
    <property type="term" value="P:response to antibiotic"/>
    <property type="evidence" value="ECO:0007669"/>
    <property type="project" value="TreeGrafter"/>
</dbReference>
<comment type="similarity">
    <text evidence="1">Belongs to the membrane fusion protein (MFP) (TC 8.A.1) family.</text>
</comment>
<feature type="coiled-coil region" evidence="2">
    <location>
        <begin position="202"/>
        <end position="229"/>
    </location>
</feature>
<reference evidence="7 8" key="1">
    <citation type="submission" date="2019-02" db="EMBL/GenBank/DDBJ databases">
        <title>Deep-cultivation of Planctomycetes and their phenomic and genomic characterization uncovers novel biology.</title>
        <authorList>
            <person name="Wiegand S."/>
            <person name="Jogler M."/>
            <person name="Boedeker C."/>
            <person name="Pinto D."/>
            <person name="Vollmers J."/>
            <person name="Rivas-Marin E."/>
            <person name="Kohn T."/>
            <person name="Peeters S.H."/>
            <person name="Heuer A."/>
            <person name="Rast P."/>
            <person name="Oberbeckmann S."/>
            <person name="Bunk B."/>
            <person name="Jeske O."/>
            <person name="Meyerdierks A."/>
            <person name="Storesund J.E."/>
            <person name="Kallscheuer N."/>
            <person name="Luecker S."/>
            <person name="Lage O.M."/>
            <person name="Pohl T."/>
            <person name="Merkel B.J."/>
            <person name="Hornburger P."/>
            <person name="Mueller R.-W."/>
            <person name="Bruemmer F."/>
            <person name="Labrenz M."/>
            <person name="Spormann A.M."/>
            <person name="Op den Camp H."/>
            <person name="Overmann J."/>
            <person name="Amann R."/>
            <person name="Jetten M.S.M."/>
            <person name="Mascher T."/>
            <person name="Medema M.H."/>
            <person name="Devos D.P."/>
            <person name="Kaster A.-K."/>
            <person name="Ovreas L."/>
            <person name="Rohde M."/>
            <person name="Galperin M.Y."/>
            <person name="Jogler C."/>
        </authorList>
    </citation>
    <scope>NUCLEOTIDE SEQUENCE [LARGE SCALE GENOMIC DNA]</scope>
    <source>
        <strain evidence="7 8">SV_7m_r</strain>
    </source>
</reference>
<dbReference type="InterPro" id="IPR006143">
    <property type="entry name" value="RND_pump_MFP"/>
</dbReference>
<gene>
    <name evidence="7" type="primary">bepD</name>
    <name evidence="7" type="ORF">SV7mr_16540</name>
</gene>
<dbReference type="Pfam" id="PF25944">
    <property type="entry name" value="Beta-barrel_RND"/>
    <property type="match status" value="1"/>
</dbReference>
<organism evidence="7 8">
    <name type="scientific">Stieleria bergensis</name>
    <dbReference type="NCBI Taxonomy" id="2528025"/>
    <lineage>
        <taxon>Bacteria</taxon>
        <taxon>Pseudomonadati</taxon>
        <taxon>Planctomycetota</taxon>
        <taxon>Planctomycetia</taxon>
        <taxon>Pirellulales</taxon>
        <taxon>Pirellulaceae</taxon>
        <taxon>Stieleria</taxon>
    </lineage>
</organism>
<proteinExistence type="inferred from homology"/>
<dbReference type="GO" id="GO:0030313">
    <property type="term" value="C:cell envelope"/>
    <property type="evidence" value="ECO:0007669"/>
    <property type="project" value="UniProtKB-SubCell"/>
</dbReference>
<evidence type="ECO:0000259" key="4">
    <source>
        <dbReference type="Pfam" id="PF25876"/>
    </source>
</evidence>
<feature type="domain" description="Multidrug resistance protein MdtA-like alpha-helical hairpin" evidence="4">
    <location>
        <begin position="143"/>
        <end position="206"/>
    </location>
</feature>
<evidence type="ECO:0000313" key="7">
    <source>
        <dbReference type="EMBL" id="QDT59147.1"/>
    </source>
</evidence>
<evidence type="ECO:0000259" key="5">
    <source>
        <dbReference type="Pfam" id="PF25917"/>
    </source>
</evidence>
<dbReference type="PANTHER" id="PTHR30158">
    <property type="entry name" value="ACRA/E-RELATED COMPONENT OF DRUG EFFLUX TRANSPORTER"/>
    <property type="match status" value="1"/>
</dbReference>
<dbReference type="InterPro" id="IPR058626">
    <property type="entry name" value="MdtA-like_b-barrel"/>
</dbReference>
<evidence type="ECO:0000256" key="3">
    <source>
        <dbReference type="SAM" id="Phobius"/>
    </source>
</evidence>
<dbReference type="AlphaFoldDB" id="A0A517SSN7"/>
<dbReference type="NCBIfam" id="TIGR01730">
    <property type="entry name" value="RND_mfp"/>
    <property type="match status" value="1"/>
</dbReference>